<dbReference type="GO" id="GO:0005886">
    <property type="term" value="C:plasma membrane"/>
    <property type="evidence" value="ECO:0007669"/>
    <property type="project" value="UniProtKB-SubCell"/>
</dbReference>
<accession>A0A7C1AUW4</accession>
<dbReference type="EMBL" id="DQZW01000257">
    <property type="protein sequence ID" value="HDL90339.1"/>
    <property type="molecule type" value="Genomic_DNA"/>
</dbReference>
<dbReference type="Proteomes" id="UP000886355">
    <property type="component" value="Unassembled WGS sequence"/>
</dbReference>
<evidence type="ECO:0000256" key="1">
    <source>
        <dbReference type="ARBA" id="ARBA00004651"/>
    </source>
</evidence>
<sequence length="167" mass="18137">MLQAFLIMSLLAVAAAFIAYKKDPFIIPESARSSAILAVKIIPLIVVALFLAALVERIMPRNLIIKYVGSGSGWKGLFIGSLLGIITPGGPFVQFPIVMSLFKAGADIGPLVAYLSAWALLGMSRVLMIEVPLLGLPIVTVRFLSSLLFPPIMGFVAKFLWRLFRFS</sequence>
<evidence type="ECO:0008006" key="9">
    <source>
        <dbReference type="Google" id="ProtNLM"/>
    </source>
</evidence>
<dbReference type="InterPro" id="IPR005524">
    <property type="entry name" value="DUF318"/>
</dbReference>
<feature type="transmembrane region" description="Helical" evidence="7">
    <location>
        <begin position="139"/>
        <end position="161"/>
    </location>
</feature>
<keyword evidence="5 7" id="KW-1133">Transmembrane helix</keyword>
<feature type="transmembrane region" description="Helical" evidence="7">
    <location>
        <begin position="35"/>
        <end position="55"/>
    </location>
</feature>
<organism evidence="8">
    <name type="scientific">Thermodesulforhabdus norvegica</name>
    <dbReference type="NCBI Taxonomy" id="39841"/>
    <lineage>
        <taxon>Bacteria</taxon>
        <taxon>Pseudomonadati</taxon>
        <taxon>Thermodesulfobacteriota</taxon>
        <taxon>Syntrophobacteria</taxon>
        <taxon>Syntrophobacterales</taxon>
        <taxon>Thermodesulforhabdaceae</taxon>
        <taxon>Thermodesulforhabdus</taxon>
    </lineage>
</organism>
<gene>
    <name evidence="8" type="ORF">ENG14_05490</name>
</gene>
<proteinExistence type="inferred from homology"/>
<protein>
    <recommendedName>
        <fullName evidence="9">Permease</fullName>
    </recommendedName>
</protein>
<keyword evidence="4 7" id="KW-0812">Transmembrane</keyword>
<name>A0A7C1AUW4_9BACT</name>
<evidence type="ECO:0000256" key="7">
    <source>
        <dbReference type="SAM" id="Phobius"/>
    </source>
</evidence>
<evidence type="ECO:0000256" key="3">
    <source>
        <dbReference type="ARBA" id="ARBA00022475"/>
    </source>
</evidence>
<evidence type="ECO:0000256" key="4">
    <source>
        <dbReference type="ARBA" id="ARBA00022692"/>
    </source>
</evidence>
<dbReference type="AlphaFoldDB" id="A0A7C1AUW4"/>
<comment type="similarity">
    <text evidence="2">Belongs to the UPF0718 family.</text>
</comment>
<dbReference type="Pfam" id="PF03773">
    <property type="entry name" value="ArsP_1"/>
    <property type="match status" value="1"/>
</dbReference>
<evidence type="ECO:0000256" key="6">
    <source>
        <dbReference type="ARBA" id="ARBA00023136"/>
    </source>
</evidence>
<keyword evidence="6 7" id="KW-0472">Membrane</keyword>
<feature type="transmembrane region" description="Helical" evidence="7">
    <location>
        <begin position="108"/>
        <end position="127"/>
    </location>
</feature>
<comment type="subcellular location">
    <subcellularLocation>
        <location evidence="1">Cell membrane</location>
        <topology evidence="1">Multi-pass membrane protein</topology>
    </subcellularLocation>
</comment>
<evidence type="ECO:0000256" key="2">
    <source>
        <dbReference type="ARBA" id="ARBA00006386"/>
    </source>
</evidence>
<feature type="transmembrane region" description="Helical" evidence="7">
    <location>
        <begin position="76"/>
        <end position="102"/>
    </location>
</feature>
<evidence type="ECO:0000313" key="8">
    <source>
        <dbReference type="EMBL" id="HDL90339.1"/>
    </source>
</evidence>
<evidence type="ECO:0000256" key="5">
    <source>
        <dbReference type="ARBA" id="ARBA00022989"/>
    </source>
</evidence>
<keyword evidence="3" id="KW-1003">Cell membrane</keyword>
<reference evidence="8" key="1">
    <citation type="journal article" date="2020" name="mSystems">
        <title>Genome- and Community-Level Interaction Insights into Carbon Utilization and Element Cycling Functions of Hydrothermarchaeota in Hydrothermal Sediment.</title>
        <authorList>
            <person name="Zhou Z."/>
            <person name="Liu Y."/>
            <person name="Xu W."/>
            <person name="Pan J."/>
            <person name="Luo Z.H."/>
            <person name="Li M."/>
        </authorList>
    </citation>
    <scope>NUCLEOTIDE SEQUENCE [LARGE SCALE GENOMIC DNA]</scope>
    <source>
        <strain evidence="8">HyVt-19</strain>
    </source>
</reference>
<comment type="caution">
    <text evidence="8">The sequence shown here is derived from an EMBL/GenBank/DDBJ whole genome shotgun (WGS) entry which is preliminary data.</text>
</comment>